<evidence type="ECO:0000313" key="2">
    <source>
        <dbReference type="Proteomes" id="UP000323439"/>
    </source>
</evidence>
<protein>
    <submittedName>
        <fullName evidence="1">Uncharacterized protein</fullName>
    </submittedName>
</protein>
<reference evidence="1 2" key="1">
    <citation type="submission" date="2016-10" db="EMBL/GenBank/DDBJ databases">
        <authorList>
            <person name="Varghese N."/>
            <person name="Submissions S."/>
        </authorList>
    </citation>
    <scope>NUCLEOTIDE SEQUENCE [LARGE SCALE GENOMIC DNA]</scope>
    <source>
        <strain evidence="1 2">DSM 16643</strain>
    </source>
</reference>
<dbReference type="Proteomes" id="UP000323439">
    <property type="component" value="Unassembled WGS sequence"/>
</dbReference>
<dbReference type="EMBL" id="FMXB01000002">
    <property type="protein sequence ID" value="SDA40446.1"/>
    <property type="molecule type" value="Genomic_DNA"/>
</dbReference>
<keyword evidence="2" id="KW-1185">Reference proteome</keyword>
<gene>
    <name evidence="1" type="ORF">SAMN02910315_00337</name>
</gene>
<sequence length="124" mass="14693">MQFGDEHYIKISKKDGGESIEIHEDYVRIRENEKKLMVFNIKAPIFETEDIERFFDGFNASERLMVNICDTGNFEVKFRGLIDGKEKNFSQNLDHKLLLLEEARCQIKREFKRVSKCKPRKTSD</sequence>
<organism evidence="1 2">
    <name type="scientific">Methanobrevibacter millerae</name>
    <dbReference type="NCBI Taxonomy" id="230361"/>
    <lineage>
        <taxon>Archaea</taxon>
        <taxon>Methanobacteriati</taxon>
        <taxon>Methanobacteriota</taxon>
        <taxon>Methanomada group</taxon>
        <taxon>Methanobacteria</taxon>
        <taxon>Methanobacteriales</taxon>
        <taxon>Methanobacteriaceae</taxon>
        <taxon>Methanobrevibacter</taxon>
    </lineage>
</organism>
<dbReference type="RefSeq" id="WP_149730977.1">
    <property type="nucleotide sequence ID" value="NZ_FMXB01000002.1"/>
</dbReference>
<evidence type="ECO:0000313" key="1">
    <source>
        <dbReference type="EMBL" id="SDA40446.1"/>
    </source>
</evidence>
<proteinExistence type="predicted"/>
<dbReference type="OrthoDB" id="76847at2157"/>
<name>A0A1G5V4Y9_9EURY</name>
<dbReference type="AlphaFoldDB" id="A0A1G5V4Y9"/>
<accession>A0A1G5V4Y9</accession>